<evidence type="ECO:0000313" key="1">
    <source>
        <dbReference type="EMBL" id="KAK5637464.1"/>
    </source>
</evidence>
<organism evidence="1 2">
    <name type="scientific">Xylaria bambusicola</name>
    <dbReference type="NCBI Taxonomy" id="326684"/>
    <lineage>
        <taxon>Eukaryota</taxon>
        <taxon>Fungi</taxon>
        <taxon>Dikarya</taxon>
        <taxon>Ascomycota</taxon>
        <taxon>Pezizomycotina</taxon>
        <taxon>Sordariomycetes</taxon>
        <taxon>Xylariomycetidae</taxon>
        <taxon>Xylariales</taxon>
        <taxon>Xylariaceae</taxon>
        <taxon>Xylaria</taxon>
    </lineage>
</organism>
<dbReference type="InterPro" id="IPR052523">
    <property type="entry name" value="Trichothecene_AcTrans"/>
</dbReference>
<dbReference type="PANTHER" id="PTHR42791">
    <property type="entry name" value="GNAT FAMILY ACETYLTRANSFERASE"/>
    <property type="match status" value="1"/>
</dbReference>
<keyword evidence="2" id="KW-1185">Reference proteome</keyword>
<dbReference type="PANTHER" id="PTHR42791:SF1">
    <property type="entry name" value="N-ACETYLTRANSFERASE DOMAIN-CONTAINING PROTEIN"/>
    <property type="match status" value="1"/>
</dbReference>
<name>A0AAN7UZ12_9PEZI</name>
<evidence type="ECO:0000313" key="2">
    <source>
        <dbReference type="Proteomes" id="UP001305414"/>
    </source>
</evidence>
<dbReference type="CDD" id="cd04301">
    <property type="entry name" value="NAT_SF"/>
    <property type="match status" value="1"/>
</dbReference>
<dbReference type="InterPro" id="IPR016181">
    <property type="entry name" value="Acyl_CoA_acyltransferase"/>
</dbReference>
<dbReference type="Gene3D" id="3.40.630.30">
    <property type="match status" value="1"/>
</dbReference>
<accession>A0AAN7UZ12</accession>
<dbReference type="Proteomes" id="UP001305414">
    <property type="component" value="Unassembled WGS sequence"/>
</dbReference>
<sequence length="255" mass="28993">MPSDIPQIAQIGAKAFETEPIYERFYPLRQIYRDDYLRGFVDEAHKFLITPGYRMIVAEIEGNEDAGSSEATSTVTQSPKIVGYATFISYGPSAKFKSWNPDSFKNRLKRLLFSIRSTWTSFWYPNRAIWWPAIREYYRQAAEVKKSHLADPKGSSIDFKTLAVDPAYQRQKIGEKLIEWCGMTAWRAGVPVFGDATTNGLPLYLKSGCKDIGRIHLPKQVVDTGSQGDLVELDALEIVVLKWETKTNPLEGRTR</sequence>
<dbReference type="SUPFAM" id="SSF55729">
    <property type="entry name" value="Acyl-CoA N-acyltransferases (Nat)"/>
    <property type="match status" value="1"/>
</dbReference>
<dbReference type="EMBL" id="JAWHQM010000120">
    <property type="protein sequence ID" value="KAK5637464.1"/>
    <property type="molecule type" value="Genomic_DNA"/>
</dbReference>
<protein>
    <recommendedName>
        <fullName evidence="3">N-acetyltransferase domain-containing protein</fullName>
    </recommendedName>
</protein>
<reference evidence="1 2" key="1">
    <citation type="submission" date="2023-10" db="EMBL/GenBank/DDBJ databases">
        <title>Draft genome sequence of Xylaria bambusicola isolate GMP-LS, the root and basal stem rot pathogen of sugarcane in Indonesia.</title>
        <authorList>
            <person name="Selvaraj P."/>
            <person name="Muralishankar V."/>
            <person name="Muruganantham S."/>
            <person name="Sp S."/>
            <person name="Haryani S."/>
            <person name="Lau K.J.X."/>
            <person name="Naqvi N.I."/>
        </authorList>
    </citation>
    <scope>NUCLEOTIDE SEQUENCE [LARGE SCALE GENOMIC DNA]</scope>
    <source>
        <strain evidence="1">GMP-LS</strain>
    </source>
</reference>
<comment type="caution">
    <text evidence="1">The sequence shown here is derived from an EMBL/GenBank/DDBJ whole genome shotgun (WGS) entry which is preliminary data.</text>
</comment>
<gene>
    <name evidence="1" type="ORF">RRF57_013179</name>
</gene>
<evidence type="ECO:0008006" key="3">
    <source>
        <dbReference type="Google" id="ProtNLM"/>
    </source>
</evidence>
<proteinExistence type="predicted"/>
<dbReference type="AlphaFoldDB" id="A0AAN7UZ12"/>